<dbReference type="GO" id="GO:0043709">
    <property type="term" value="P:cell adhesion involved in single-species biofilm formation"/>
    <property type="evidence" value="ECO:0007669"/>
    <property type="project" value="TreeGrafter"/>
</dbReference>
<evidence type="ECO:0000256" key="1">
    <source>
        <dbReference type="SAM" id="SignalP"/>
    </source>
</evidence>
<dbReference type="GO" id="GO:0009289">
    <property type="term" value="C:pilus"/>
    <property type="evidence" value="ECO:0007669"/>
    <property type="project" value="InterPro"/>
</dbReference>
<keyword evidence="4" id="KW-1185">Reference proteome</keyword>
<dbReference type="EMBL" id="JAEPBH010000014">
    <property type="protein sequence ID" value="MBK4715095.1"/>
    <property type="molecule type" value="Genomic_DNA"/>
</dbReference>
<feature type="chain" id="PRO_5035436327" evidence="1">
    <location>
        <begin position="23"/>
        <end position="181"/>
    </location>
</feature>
<dbReference type="SUPFAM" id="SSF49401">
    <property type="entry name" value="Bacterial adhesins"/>
    <property type="match status" value="1"/>
</dbReference>
<proteinExistence type="predicted"/>
<sequence>MRLRMMSLALVAALPLSAPVWAAGELQGGDVTFTGTVVGLPCLIQAGDEHLTVDFGTIGIRDLYSNKKTAPKQFTIHLVDCTPAISGAVTVTFSGDPNPNLPDHLAVKPNPDNVTGIGIGLQEVDGTEIKLSVPTAAKQINATTLDLTFQAYVEAEPQALANKTLTTGSFTSTANYTLNYQ</sequence>
<dbReference type="InterPro" id="IPR036937">
    <property type="entry name" value="Adhesion_dom_fimbrial_sf"/>
</dbReference>
<dbReference type="PANTHER" id="PTHR33420">
    <property type="entry name" value="FIMBRIAL SUBUNIT ELFA-RELATED"/>
    <property type="match status" value="1"/>
</dbReference>
<feature type="domain" description="Fimbrial-type adhesion" evidence="2">
    <location>
        <begin position="32"/>
        <end position="181"/>
    </location>
</feature>
<dbReference type="InterPro" id="IPR000259">
    <property type="entry name" value="Adhesion_dom_fimbrial"/>
</dbReference>
<dbReference type="AlphaFoldDB" id="A0A8K0XW97"/>
<dbReference type="Gene3D" id="2.60.40.1090">
    <property type="entry name" value="Fimbrial-type adhesion domain"/>
    <property type="match status" value="1"/>
</dbReference>
<evidence type="ECO:0000259" key="2">
    <source>
        <dbReference type="Pfam" id="PF00419"/>
    </source>
</evidence>
<dbReference type="Pfam" id="PF00419">
    <property type="entry name" value="Fimbrial"/>
    <property type="match status" value="1"/>
</dbReference>
<dbReference type="InterPro" id="IPR050263">
    <property type="entry name" value="Bact_Fimbrial_Adh_Pro"/>
</dbReference>
<dbReference type="Proteomes" id="UP000659047">
    <property type="component" value="Unassembled WGS sequence"/>
</dbReference>
<comment type="caution">
    <text evidence="3">The sequence shown here is derived from an EMBL/GenBank/DDBJ whole genome shotgun (WGS) entry which is preliminary data.</text>
</comment>
<gene>
    <name evidence="3" type="ORF">JJB97_07080</name>
</gene>
<feature type="signal peptide" evidence="1">
    <location>
        <begin position="1"/>
        <end position="22"/>
    </location>
</feature>
<protein>
    <submittedName>
        <fullName evidence="3">Type 1 fimbrial protein</fullName>
    </submittedName>
</protein>
<dbReference type="PANTHER" id="PTHR33420:SF11">
    <property type="entry name" value="FIMBRIAL-LIKE PROTEIN"/>
    <property type="match status" value="1"/>
</dbReference>
<dbReference type="RefSeq" id="WP_238713314.1">
    <property type="nucleotide sequence ID" value="NZ_JAEPBH010000014.1"/>
</dbReference>
<keyword evidence="1" id="KW-0732">Signal</keyword>
<evidence type="ECO:0000313" key="3">
    <source>
        <dbReference type="EMBL" id="MBK4715095.1"/>
    </source>
</evidence>
<organism evidence="3 4">
    <name type="scientific">Tenebrionibacter intestinalis</name>
    <dbReference type="NCBI Taxonomy" id="2799638"/>
    <lineage>
        <taxon>Bacteria</taxon>
        <taxon>Pseudomonadati</taxon>
        <taxon>Pseudomonadota</taxon>
        <taxon>Gammaproteobacteria</taxon>
        <taxon>Enterobacterales</taxon>
        <taxon>Enterobacteriaceae</taxon>
        <taxon>Tenebrionibacter/Tenebrionicola group</taxon>
        <taxon>Tenebrionibacter</taxon>
    </lineage>
</organism>
<name>A0A8K0XW97_9ENTR</name>
<dbReference type="InterPro" id="IPR008966">
    <property type="entry name" value="Adhesion_dom_sf"/>
</dbReference>
<accession>A0A8K0XW97</accession>
<evidence type="ECO:0000313" key="4">
    <source>
        <dbReference type="Proteomes" id="UP000659047"/>
    </source>
</evidence>
<reference evidence="3" key="1">
    <citation type="submission" date="2021-01" db="EMBL/GenBank/DDBJ databases">
        <title>Intestinitalea alba gen. nov., sp. nov., a novel genus of the family Enterobacteriaceae, isolated from the gut of the plastic-eating mealworm Tenebrio molitor L.</title>
        <authorList>
            <person name="Yang Y."/>
        </authorList>
    </citation>
    <scope>NUCLEOTIDE SEQUENCE</scope>
    <source>
        <strain evidence="3">BIT-L3</strain>
    </source>
</reference>